<name>V9Z404_9ACTN</name>
<feature type="transmembrane region" description="Helical" evidence="2">
    <location>
        <begin position="87"/>
        <end position="104"/>
    </location>
</feature>
<feature type="transmembrane region" description="Helical" evidence="2">
    <location>
        <begin position="55"/>
        <end position="75"/>
    </location>
</feature>
<gene>
    <name evidence="3" type="ORF">pFRL2_54c</name>
</gene>
<dbReference type="AlphaFoldDB" id="V9Z404"/>
<dbReference type="Pfam" id="PF10935">
    <property type="entry name" value="DUF2637"/>
    <property type="match status" value="1"/>
</dbReference>
<geneLocation type="plasmid" evidence="3">
    <name>pFRL2</name>
</geneLocation>
<feature type="transmembrane region" description="Helical" evidence="2">
    <location>
        <begin position="116"/>
        <end position="134"/>
    </location>
</feature>
<reference evidence="3" key="1">
    <citation type="submission" date="2013-09" db="EMBL/GenBank/DDBJ databases">
        <title>Complete nucleotide sequence of Streptomyces linear plasmid pFRL2.</title>
        <authorList>
            <person name="Chen Z."/>
            <person name="Fang P."/>
            <person name="Qin Z."/>
        </authorList>
    </citation>
    <scope>NUCLEOTIDE SEQUENCE</scope>
    <source>
        <plasmid evidence="3">pFRL2</plasmid>
    </source>
</reference>
<feature type="transmembrane region" description="Helical" evidence="2">
    <location>
        <begin position="17"/>
        <end position="35"/>
    </location>
</feature>
<feature type="compositionally biased region" description="Low complexity" evidence="1">
    <location>
        <begin position="280"/>
        <end position="312"/>
    </location>
</feature>
<evidence type="ECO:0000256" key="2">
    <source>
        <dbReference type="SAM" id="Phobius"/>
    </source>
</evidence>
<sequence>MADRPEAPPPFTKAQKWAIAIAGIFFAGLAGLGGYGSFAAVEDVARTYGFGTHSWIVPIGVDLGILALLVVDLVLEQLDMPLAPLRWLAWTFTAATIWFNMAAVDTDLPWRERVTGQGMHAAMPLLFIAFMEGVRHAVRRRTGMVSNRRMDGIRLSRWFLDPIGTFGIWRRMVLWEVRSYRIGLILERHRREAIGDLRSEYGRGWRRKAPAEKLWPLRGGMLDLALELTGTTTGTTTTASGDQPALPAPATGTMAPALAPAMGTTVPALAPAPTHPAPAPAGTTAPAGTATSEETGPRPSGTAAARTRTPGTITVKVPTEEPTSGDHTATAGTTDGDHEPTEGTTPQSAAPANGPGPQRADSFGPADGGRYPETDLAQGTNSRAREYQAPPARPDIDDVKLAEARDLARGIIRAGSGKVSRRSLKAAGLTGKTETLQEIADLLNEEIANGEFGLDETA</sequence>
<keyword evidence="2" id="KW-0472">Membrane</keyword>
<dbReference type="InterPro" id="IPR021235">
    <property type="entry name" value="DUF2637"/>
</dbReference>
<protein>
    <submittedName>
        <fullName evidence="3">Putative integral membrane protein</fullName>
    </submittedName>
</protein>
<evidence type="ECO:0000313" key="3">
    <source>
        <dbReference type="EMBL" id="AHE38729.1"/>
    </source>
</evidence>
<dbReference type="RefSeq" id="WP_024126111.1">
    <property type="nucleotide sequence ID" value="NC_023282.1"/>
</dbReference>
<feature type="region of interest" description="Disordered" evidence="1">
    <location>
        <begin position="265"/>
        <end position="394"/>
    </location>
</feature>
<proteinExistence type="predicted"/>
<accession>V9Z404</accession>
<evidence type="ECO:0000256" key="1">
    <source>
        <dbReference type="SAM" id="MobiDB-lite"/>
    </source>
</evidence>
<dbReference type="EMBL" id="KF602047">
    <property type="protein sequence ID" value="AHE38729.1"/>
    <property type="molecule type" value="Genomic_DNA"/>
</dbReference>
<organism evidence="3">
    <name type="scientific">Streptomyces sp. FR1</name>
    <dbReference type="NCBI Taxonomy" id="349971"/>
    <lineage>
        <taxon>Bacteria</taxon>
        <taxon>Bacillati</taxon>
        <taxon>Actinomycetota</taxon>
        <taxon>Actinomycetes</taxon>
        <taxon>Kitasatosporales</taxon>
        <taxon>Streptomycetaceae</taxon>
        <taxon>Streptomyces</taxon>
    </lineage>
</organism>
<keyword evidence="2" id="KW-1133">Transmembrane helix</keyword>
<keyword evidence="2" id="KW-0812">Transmembrane</keyword>
<feature type="region of interest" description="Disordered" evidence="1">
    <location>
        <begin position="232"/>
        <end position="253"/>
    </location>
</feature>
<keyword evidence="3" id="KW-0614">Plasmid</keyword>
<feature type="compositionally biased region" description="Low complexity" evidence="1">
    <location>
        <begin position="325"/>
        <end position="334"/>
    </location>
</feature>